<feature type="transmembrane region" description="Helical" evidence="7">
    <location>
        <begin position="446"/>
        <end position="469"/>
    </location>
</feature>
<comment type="caution">
    <text evidence="8">The sequence shown here is derived from an EMBL/GenBank/DDBJ whole genome shotgun (WGS) entry which is preliminary data.</text>
</comment>
<name>A0A0G1CN58_9BACT</name>
<evidence type="ECO:0000256" key="5">
    <source>
        <dbReference type="ARBA" id="ARBA00022989"/>
    </source>
</evidence>
<feature type="transmembrane region" description="Helical" evidence="7">
    <location>
        <begin position="88"/>
        <end position="112"/>
    </location>
</feature>
<evidence type="ECO:0000313" key="8">
    <source>
        <dbReference type="EMBL" id="KKS87165.1"/>
    </source>
</evidence>
<evidence type="ECO:0000256" key="1">
    <source>
        <dbReference type="ARBA" id="ARBA00004651"/>
    </source>
</evidence>
<dbReference type="Proteomes" id="UP000034050">
    <property type="component" value="Unassembled WGS sequence"/>
</dbReference>
<dbReference type="EMBL" id="LCFD01000003">
    <property type="protein sequence ID" value="KKS87165.1"/>
    <property type="molecule type" value="Genomic_DNA"/>
</dbReference>
<reference evidence="8 9" key="1">
    <citation type="journal article" date="2015" name="Nature">
        <title>rRNA introns, odd ribosomes, and small enigmatic genomes across a large radiation of phyla.</title>
        <authorList>
            <person name="Brown C.T."/>
            <person name="Hug L.A."/>
            <person name="Thomas B.C."/>
            <person name="Sharon I."/>
            <person name="Castelle C.J."/>
            <person name="Singh A."/>
            <person name="Wilkins M.J."/>
            <person name="Williams K.H."/>
            <person name="Banfield J.F."/>
        </authorList>
    </citation>
    <scope>NUCLEOTIDE SEQUENCE [LARGE SCALE GENOMIC DNA]</scope>
</reference>
<keyword evidence="5 7" id="KW-1133">Transmembrane helix</keyword>
<feature type="transmembrane region" description="Helical" evidence="7">
    <location>
        <begin position="185"/>
        <end position="207"/>
    </location>
</feature>
<gene>
    <name evidence="8" type="ORF">UV61_C0003G0018</name>
</gene>
<dbReference type="AlphaFoldDB" id="A0A0G1CN58"/>
<evidence type="ECO:0000256" key="6">
    <source>
        <dbReference type="ARBA" id="ARBA00023136"/>
    </source>
</evidence>
<evidence type="ECO:0000256" key="2">
    <source>
        <dbReference type="ARBA" id="ARBA00007430"/>
    </source>
</evidence>
<evidence type="ECO:0000256" key="3">
    <source>
        <dbReference type="ARBA" id="ARBA00022475"/>
    </source>
</evidence>
<comment type="similarity">
    <text evidence="2">Belongs to the polysaccharide synthase family.</text>
</comment>
<dbReference type="STRING" id="1618446.UV61_C0003G0018"/>
<feature type="transmembrane region" description="Helical" evidence="7">
    <location>
        <begin position="48"/>
        <end position="68"/>
    </location>
</feature>
<comment type="subcellular location">
    <subcellularLocation>
        <location evidence="1">Cell membrane</location>
        <topology evidence="1">Multi-pass membrane protein</topology>
    </subcellularLocation>
</comment>
<evidence type="ECO:0000256" key="4">
    <source>
        <dbReference type="ARBA" id="ARBA00022692"/>
    </source>
</evidence>
<feature type="transmembrane region" description="Helical" evidence="7">
    <location>
        <begin position="159"/>
        <end position="179"/>
    </location>
</feature>
<feature type="transmembrane region" description="Helical" evidence="7">
    <location>
        <begin position="377"/>
        <end position="410"/>
    </location>
</feature>
<dbReference type="PANTHER" id="PTHR30250:SF10">
    <property type="entry name" value="LIPOPOLYSACCHARIDE BIOSYNTHESIS PROTEIN WZXC"/>
    <property type="match status" value="1"/>
</dbReference>
<protein>
    <submittedName>
        <fullName evidence="8">Polysaccharide biosynthesis protein</fullName>
    </submittedName>
</protein>
<evidence type="ECO:0000313" key="9">
    <source>
        <dbReference type="Proteomes" id="UP000034050"/>
    </source>
</evidence>
<dbReference type="Pfam" id="PF13440">
    <property type="entry name" value="Polysacc_synt_3"/>
    <property type="match status" value="1"/>
</dbReference>
<feature type="transmembrane region" description="Helical" evidence="7">
    <location>
        <begin position="124"/>
        <end position="147"/>
    </location>
</feature>
<keyword evidence="3" id="KW-1003">Cell membrane</keyword>
<feature type="transmembrane region" description="Helical" evidence="7">
    <location>
        <begin position="422"/>
        <end position="440"/>
    </location>
</feature>
<feature type="transmembrane region" description="Helical" evidence="7">
    <location>
        <begin position="329"/>
        <end position="357"/>
    </location>
</feature>
<accession>A0A0G1CN58</accession>
<proteinExistence type="inferred from homology"/>
<keyword evidence="4 7" id="KW-0812">Transmembrane</keyword>
<dbReference type="GO" id="GO:0005886">
    <property type="term" value="C:plasma membrane"/>
    <property type="evidence" value="ECO:0007669"/>
    <property type="project" value="UniProtKB-SubCell"/>
</dbReference>
<sequence length="489" mass="54336">MDDSDVPYQRFKKQVAQSILVLGVRRILYQVILTSANIVLARVLNPEIFGTFAIISFFVLNLGIFTNLGLQQALIQSKDEPDAKDIQVFFTVLVSTSILFVLAMYFLAPIIANFYGGKLGPESIFWLRVYAVYILFGNIASVSMTLLDKSLNYVKLTMAELATLGITQVLIIILAINGYGLASLILGNLIGSISGIIIYYGLSPWSFGIHFSFSRLKRFLAFGLNYQFGTLTGAFNAAVIPLFVGTVSGPAAVGFINMAGGIRQAGLAPTEMISKLAFTAGARIQNQTQTLKKLTERMFQFAAIFSFPILALTGALVPQFIQIVLSKTWLPMIITLYLSLFQGVFILYSTILIQVLLALGLAKEVRNISLLWSFMQWILTVPLVVFFGFNGAVMAGLIVSATFFIPLSVLHNKVKINIWSPTLPYLFFAIVAASIVYGLGKLFEIHFFWELLLMGFVGLFVYASLLYLFRGQYLLNEFKIYKENFFSKT</sequence>
<evidence type="ECO:0000256" key="7">
    <source>
        <dbReference type="SAM" id="Phobius"/>
    </source>
</evidence>
<dbReference type="InterPro" id="IPR050833">
    <property type="entry name" value="Poly_Biosynth_Transport"/>
</dbReference>
<feature type="transmembrane region" description="Helical" evidence="7">
    <location>
        <begin position="298"/>
        <end position="317"/>
    </location>
</feature>
<dbReference type="PANTHER" id="PTHR30250">
    <property type="entry name" value="PST FAMILY PREDICTED COLANIC ACID TRANSPORTER"/>
    <property type="match status" value="1"/>
</dbReference>
<organism evidence="8 9">
    <name type="scientific">Candidatus Gottesmanbacteria bacterium GW2011_GWB1_43_11</name>
    <dbReference type="NCBI Taxonomy" id="1618446"/>
    <lineage>
        <taxon>Bacteria</taxon>
        <taxon>Candidatus Gottesmaniibacteriota</taxon>
    </lineage>
</organism>
<keyword evidence="6 7" id="KW-0472">Membrane</keyword>